<dbReference type="AlphaFoldDB" id="A0A437J7L9"/>
<dbReference type="Gene3D" id="1.25.40.10">
    <property type="entry name" value="Tetratricopeptide repeat domain"/>
    <property type="match status" value="1"/>
</dbReference>
<dbReference type="OrthoDB" id="92543at2"/>
<evidence type="ECO:0000313" key="3">
    <source>
        <dbReference type="EMBL" id="RVT41037.1"/>
    </source>
</evidence>
<dbReference type="Proteomes" id="UP000282977">
    <property type="component" value="Unassembled WGS sequence"/>
</dbReference>
<feature type="repeat" description="TPR" evidence="1">
    <location>
        <begin position="70"/>
        <end position="103"/>
    </location>
</feature>
<dbReference type="RefSeq" id="WP_127691033.1">
    <property type="nucleotide sequence ID" value="NZ_RZUL01000003.1"/>
</dbReference>
<evidence type="ECO:0000256" key="1">
    <source>
        <dbReference type="PROSITE-ProRule" id="PRU00339"/>
    </source>
</evidence>
<keyword evidence="1" id="KW-0802">TPR repeat</keyword>
<sequence>MGKYRYLLSGAAVATVLFSAPVSAHAQGAAAPTEIGYGTGSLGVAALMDGQYDRAAARLNSLDGTTAGDPARLINLGHAYAGMGRIKDADAAYRAAIKAMPVDLQMADGSIASSRTVARMALKRLPRTTYAAR</sequence>
<proteinExistence type="predicted"/>
<accession>A0A437J7L9</accession>
<keyword evidence="4" id="KW-1185">Reference proteome</keyword>
<reference evidence="3 4" key="1">
    <citation type="submission" date="2019-01" db="EMBL/GenBank/DDBJ databases">
        <authorList>
            <person name="Chen W.-M."/>
        </authorList>
    </citation>
    <scope>NUCLEOTIDE SEQUENCE [LARGE SCALE GENOMIC DNA]</scope>
    <source>
        <strain evidence="3 4">TLA-22</strain>
    </source>
</reference>
<keyword evidence="2" id="KW-0732">Signal</keyword>
<organism evidence="3 4">
    <name type="scientific">Sphingobium algorifonticola</name>
    <dbReference type="NCBI Taxonomy" id="2008318"/>
    <lineage>
        <taxon>Bacteria</taxon>
        <taxon>Pseudomonadati</taxon>
        <taxon>Pseudomonadota</taxon>
        <taxon>Alphaproteobacteria</taxon>
        <taxon>Sphingomonadales</taxon>
        <taxon>Sphingomonadaceae</taxon>
        <taxon>Sphingobium</taxon>
    </lineage>
</organism>
<dbReference type="SUPFAM" id="SSF48452">
    <property type="entry name" value="TPR-like"/>
    <property type="match status" value="1"/>
</dbReference>
<feature type="chain" id="PRO_5019411768" evidence="2">
    <location>
        <begin position="27"/>
        <end position="133"/>
    </location>
</feature>
<dbReference type="EMBL" id="RZUL01000003">
    <property type="protein sequence ID" value="RVT41037.1"/>
    <property type="molecule type" value="Genomic_DNA"/>
</dbReference>
<dbReference type="PROSITE" id="PS50005">
    <property type="entry name" value="TPR"/>
    <property type="match status" value="1"/>
</dbReference>
<feature type="signal peptide" evidence="2">
    <location>
        <begin position="1"/>
        <end position="26"/>
    </location>
</feature>
<dbReference type="InterPro" id="IPR011990">
    <property type="entry name" value="TPR-like_helical_dom_sf"/>
</dbReference>
<evidence type="ECO:0000313" key="4">
    <source>
        <dbReference type="Proteomes" id="UP000282977"/>
    </source>
</evidence>
<evidence type="ECO:0000256" key="2">
    <source>
        <dbReference type="SAM" id="SignalP"/>
    </source>
</evidence>
<protein>
    <submittedName>
        <fullName evidence="3">Tetratricopeptide repeat protein</fullName>
    </submittedName>
</protein>
<comment type="caution">
    <text evidence="3">The sequence shown here is derived from an EMBL/GenBank/DDBJ whole genome shotgun (WGS) entry which is preliminary data.</text>
</comment>
<dbReference type="InterPro" id="IPR019734">
    <property type="entry name" value="TPR_rpt"/>
</dbReference>
<gene>
    <name evidence="3" type="ORF">ENE74_11350</name>
</gene>
<name>A0A437J7L9_9SPHN</name>